<sequence>MTTTEKNPRGIPKALFVASRDRPRGALSIPASEDVSAFLQEREGSAEAGLRMLQEVLSARHTIADASNDSKYRFMENSMQQRKRSLLSKIPEIQKTLQMAQYLEERKSNNVAEPMSVQYELHDTLYASARVQPRDTVYLWLGANVMLEYPIAEAISMLTEKLSAAQLKLSHTEEDLEFLRDQITVTEVSILVLVSWHSSDGVHH</sequence>
<gene>
    <name evidence="6" type="ORF">SYNPS1DRAFT_28036</name>
</gene>
<dbReference type="GO" id="GO:0007017">
    <property type="term" value="P:microtubule-based process"/>
    <property type="evidence" value="ECO:0007669"/>
    <property type="project" value="TreeGrafter"/>
</dbReference>
<name>A0A4P9Z196_9FUNG</name>
<evidence type="ECO:0000256" key="5">
    <source>
        <dbReference type="SAM" id="Coils"/>
    </source>
</evidence>
<dbReference type="EMBL" id="KZ989469">
    <property type="protein sequence ID" value="RKP26263.1"/>
    <property type="molecule type" value="Genomic_DNA"/>
</dbReference>
<dbReference type="InterPro" id="IPR009053">
    <property type="entry name" value="Prefoldin"/>
</dbReference>
<feature type="coiled-coil region" evidence="5">
    <location>
        <begin position="155"/>
        <end position="182"/>
    </location>
</feature>
<comment type="function">
    <text evidence="4">Binds specifically to cytosolic chaperonin (c-CPN) and transfers target proteins to it. Binds to nascent polypeptide chain and promotes folding in an environment in which there are many competing pathways for nonnative proteins.</text>
</comment>
<dbReference type="PANTHER" id="PTHR12409">
    <property type="entry name" value="PREFOLDIN SUBUNIT 3"/>
    <property type="match status" value="1"/>
</dbReference>
<dbReference type="InterPro" id="IPR004127">
    <property type="entry name" value="Prefoldin_subunit_alpha"/>
</dbReference>
<dbReference type="GO" id="GO:0007021">
    <property type="term" value="P:tubulin complex assembly"/>
    <property type="evidence" value="ECO:0007669"/>
    <property type="project" value="TreeGrafter"/>
</dbReference>
<keyword evidence="7" id="KW-1185">Reference proteome</keyword>
<accession>A0A4P9Z196</accession>
<proteinExistence type="inferred from homology"/>
<keyword evidence="3 4" id="KW-0143">Chaperone</keyword>
<dbReference type="Pfam" id="PF02996">
    <property type="entry name" value="Prefoldin"/>
    <property type="match status" value="1"/>
</dbReference>
<dbReference type="GO" id="GO:0015631">
    <property type="term" value="F:tubulin binding"/>
    <property type="evidence" value="ECO:0007669"/>
    <property type="project" value="TreeGrafter"/>
</dbReference>
<dbReference type="FunFam" id="1.10.287.370:FF:000001">
    <property type="entry name" value="Prefoldin subunit 3"/>
    <property type="match status" value="1"/>
</dbReference>
<dbReference type="Gene3D" id="1.10.287.370">
    <property type="match status" value="1"/>
</dbReference>
<evidence type="ECO:0000256" key="1">
    <source>
        <dbReference type="ARBA" id="ARBA00010048"/>
    </source>
</evidence>
<evidence type="ECO:0000313" key="6">
    <source>
        <dbReference type="EMBL" id="RKP26263.1"/>
    </source>
</evidence>
<keyword evidence="5" id="KW-0175">Coiled coil</keyword>
<dbReference type="InterPro" id="IPR016655">
    <property type="entry name" value="PFD3"/>
</dbReference>
<dbReference type="GO" id="GO:0005737">
    <property type="term" value="C:cytoplasm"/>
    <property type="evidence" value="ECO:0007669"/>
    <property type="project" value="UniProtKB-ARBA"/>
</dbReference>
<comment type="subunit">
    <text evidence="2 4">Heterohexamer of two PFD-alpha type and four PFD-beta type subunits.</text>
</comment>
<evidence type="ECO:0000313" key="7">
    <source>
        <dbReference type="Proteomes" id="UP000278143"/>
    </source>
</evidence>
<dbReference type="PANTHER" id="PTHR12409:SF0">
    <property type="entry name" value="PREFOLDIN SUBUNIT 3"/>
    <property type="match status" value="1"/>
</dbReference>
<protein>
    <recommendedName>
        <fullName evidence="4">Prefoldin subunit 3</fullName>
    </recommendedName>
</protein>
<comment type="similarity">
    <text evidence="1 4">Belongs to the prefoldin subunit alpha family.</text>
</comment>
<dbReference type="SUPFAM" id="SSF46579">
    <property type="entry name" value="Prefoldin"/>
    <property type="match status" value="1"/>
</dbReference>
<dbReference type="PIRSF" id="PIRSF016396">
    <property type="entry name" value="Prefoldin_subunit_3"/>
    <property type="match status" value="1"/>
</dbReference>
<dbReference type="OrthoDB" id="6375174at2759"/>
<evidence type="ECO:0000256" key="4">
    <source>
        <dbReference type="PIRNR" id="PIRNR016396"/>
    </source>
</evidence>
<reference evidence="7" key="1">
    <citation type="journal article" date="2018" name="Nat. Microbiol.">
        <title>Leveraging single-cell genomics to expand the fungal tree of life.</title>
        <authorList>
            <person name="Ahrendt S.R."/>
            <person name="Quandt C.A."/>
            <person name="Ciobanu D."/>
            <person name="Clum A."/>
            <person name="Salamov A."/>
            <person name="Andreopoulos B."/>
            <person name="Cheng J.F."/>
            <person name="Woyke T."/>
            <person name="Pelin A."/>
            <person name="Henrissat B."/>
            <person name="Reynolds N.K."/>
            <person name="Benny G.L."/>
            <person name="Smith M.E."/>
            <person name="James T.Y."/>
            <person name="Grigoriev I.V."/>
        </authorList>
    </citation>
    <scope>NUCLEOTIDE SEQUENCE [LARGE SCALE GENOMIC DNA]</scope>
    <source>
        <strain evidence="7">Benny S71-1</strain>
    </source>
</reference>
<dbReference type="AlphaFoldDB" id="A0A4P9Z196"/>
<organism evidence="6 7">
    <name type="scientific">Syncephalis pseudoplumigaleata</name>
    <dbReference type="NCBI Taxonomy" id="1712513"/>
    <lineage>
        <taxon>Eukaryota</taxon>
        <taxon>Fungi</taxon>
        <taxon>Fungi incertae sedis</taxon>
        <taxon>Zoopagomycota</taxon>
        <taxon>Zoopagomycotina</taxon>
        <taxon>Zoopagomycetes</taxon>
        <taxon>Zoopagales</taxon>
        <taxon>Piptocephalidaceae</taxon>
        <taxon>Syncephalis</taxon>
    </lineage>
</organism>
<evidence type="ECO:0000256" key="3">
    <source>
        <dbReference type="ARBA" id="ARBA00023186"/>
    </source>
</evidence>
<evidence type="ECO:0000256" key="2">
    <source>
        <dbReference type="ARBA" id="ARBA00011695"/>
    </source>
</evidence>
<dbReference type="GO" id="GO:0016272">
    <property type="term" value="C:prefoldin complex"/>
    <property type="evidence" value="ECO:0007669"/>
    <property type="project" value="UniProtKB-UniRule"/>
</dbReference>
<dbReference type="CDD" id="cd23156">
    <property type="entry name" value="Prefoldin_3"/>
    <property type="match status" value="1"/>
</dbReference>
<dbReference type="GO" id="GO:0006457">
    <property type="term" value="P:protein folding"/>
    <property type="evidence" value="ECO:0007669"/>
    <property type="project" value="UniProtKB-UniRule"/>
</dbReference>
<dbReference type="Proteomes" id="UP000278143">
    <property type="component" value="Unassembled WGS sequence"/>
</dbReference>